<keyword evidence="3" id="KW-0808">Transferase</keyword>
<feature type="domain" description="PKS/mFAS DH" evidence="10">
    <location>
        <begin position="937"/>
        <end position="1211"/>
    </location>
</feature>
<dbReference type="InterPro" id="IPR036291">
    <property type="entry name" value="NAD(P)-bd_dom_sf"/>
</dbReference>
<evidence type="ECO:0000256" key="4">
    <source>
        <dbReference type="ARBA" id="ARBA00023268"/>
    </source>
</evidence>
<feature type="compositionally biased region" description="Polar residues" evidence="7">
    <location>
        <begin position="22"/>
        <end position="32"/>
    </location>
</feature>
<dbReference type="PANTHER" id="PTHR43775">
    <property type="entry name" value="FATTY ACID SYNTHASE"/>
    <property type="match status" value="1"/>
</dbReference>
<evidence type="ECO:0000259" key="8">
    <source>
        <dbReference type="PROSITE" id="PS50075"/>
    </source>
</evidence>
<comment type="caution">
    <text evidence="6">Lacks conserved residue(s) required for the propagation of feature annotation.</text>
</comment>
<dbReference type="SUPFAM" id="SSF52151">
    <property type="entry name" value="FabD/lysophospholipase-like"/>
    <property type="match status" value="1"/>
</dbReference>
<dbReference type="SMART" id="SM00825">
    <property type="entry name" value="PKS_KS"/>
    <property type="match status" value="1"/>
</dbReference>
<dbReference type="GO" id="GO:0006633">
    <property type="term" value="P:fatty acid biosynthetic process"/>
    <property type="evidence" value="ECO:0007669"/>
    <property type="project" value="InterPro"/>
</dbReference>
<feature type="compositionally biased region" description="Pro residues" evidence="7">
    <location>
        <begin position="1"/>
        <end position="11"/>
    </location>
</feature>
<dbReference type="InterPro" id="IPR006162">
    <property type="entry name" value="Ppantetheine_attach_site"/>
</dbReference>
<evidence type="ECO:0000313" key="11">
    <source>
        <dbReference type="EMBL" id="KAF4636551.1"/>
    </source>
</evidence>
<dbReference type="Gene3D" id="3.40.366.10">
    <property type="entry name" value="Malonyl-Coenzyme A Acyl Carrier Protein, domain 2"/>
    <property type="match status" value="1"/>
</dbReference>
<dbReference type="GO" id="GO:0044550">
    <property type="term" value="P:secondary metabolite biosynthetic process"/>
    <property type="evidence" value="ECO:0007669"/>
    <property type="project" value="TreeGrafter"/>
</dbReference>
<dbReference type="InterPro" id="IPR049900">
    <property type="entry name" value="PKS_mFAS_DH"/>
</dbReference>
<dbReference type="InterPro" id="IPR020841">
    <property type="entry name" value="PKS_Beta-ketoAc_synthase_dom"/>
</dbReference>
<dbReference type="OrthoDB" id="5334845at2759"/>
<evidence type="ECO:0000259" key="10">
    <source>
        <dbReference type="PROSITE" id="PS52019"/>
    </source>
</evidence>
<dbReference type="InterPro" id="IPR013968">
    <property type="entry name" value="PKS_KR"/>
</dbReference>
<dbReference type="InterPro" id="IPR032821">
    <property type="entry name" value="PKS_assoc"/>
</dbReference>
<sequence length="1789" mass="193217">MFPPRGPPPDTPTSSVSDEQETTSTSKTSISYDENDFRDNDIAIIGTACRVPGGNNSPSQLWDYLLRKGDACGDVPEMRWEPYNQRQPGNAEILADTTSRGYFLDKLEDFDASFFGISPREAELIDPQQRIAVEVAWEALENAGIPAHNLAGSNTAVIMGVGSDDYSRLLLEDLPNIEAWMGVGTAFCGVPNRISYLLDLMGPSVAVDAACASSLVAIHQGRQALLARETNLVIAGGVNALAGPGLTRVLDKAGAIAKDGRCRSFDDSAAGYGRGEGAGVVILKRLADAINDEDHILAVLKGSAVGADGRTNGIMAPNKDAQEKVARQALKEAGIPAATIGYVEAHATSTPVGDPIECDAMASVYGFGARSLNSQPCHIGSIKSNIGHLEAGAGVMGFIKAIMTIQNRIIPPQANLYTPNTKINWEQSMLKPVTVATPWKSFVQPRRAAIASYGYGGTVSHAVIEEAPAPGTPMRRNLRISTGAPTVLIISAPQESRIKDVAKDLASWLSVSEEDTNLDSVAYTLAVKRHQHKFRAAIVAEDKANAIQLLTDLAEGKSTNMSSTGRASAKDTSRGAVWVFSGHGAQWREMGLSLLELEPVFQDTVNELEPVIQSEMGFSAISALKNGHFEAVDEIQVLTYVMQVGLAAILKAKGITPRAIVGHSLGEIAAAVVAGAITAVEGALVCCIRARLYRKVAGQGAMYLVNMSMEEASKRLEAHHDVVVAIDSSSSSCVISGAVESVETIATQWKEEGYNLLRVKSDVAFHSPLLAPLEAPLRQDLKDRIAPVQPTIPLYSTSLEDSRCAAQRDIDYWVDNMIKPVRLTSTILAAAADGYRTFLEVSTHPIVTHSINETMLQAEITDATVIPTMLRNKDVQKCLLNTLGKLYCSGEQVNFQDFLAGDWLRHLPGTKWNHQPYWRKVTNAAAGRSVGHNVREHVLLGGRTQINGTSGTVWQTHLNSQSKPFPGNHPLHGSEIVPAAVLLNTFLSASPGFALKDVSLRVPVVIEPPREVQVLLDNNQMMISSRLVDAAASTEKSWVTNTKTQLTPAADLTSFGKVHLCELKQRCTRRLSDTFSIDYLADVGVSEMGFPWKVVEHWESDNAMLAVVHTDPDRDQVEASKQLNPASWASMLDAATSVSSTIFYKNPLLRMPTAIGSVTVSTKAPPKEVHIYVQKCDEEFAADILILDGAGNVVVEIQSLKFAGIEGTAGQSNGDADLVYRMVWPPAQLAEEPFSFSKIIFLAEESSILKGYRTQLDKVGLEHETFTEFDTGYQVKKGAAVVMIANASTGADDVYAISERNCQRLLTAVKYLAANNGQSHASLFCITSNVAGAMDYPAVSQSALHGLARIMQSEEGDTFKGLIDVEDERFPLQALRYVQGVDVVRIQDSIARHARLRQFPKESESSERSSSSSFCIRPSGTYLITGGLGALGLEVATYLASQGAKRLVLISRRQLPRRRNWLNNDHDAETTSVVAKVRALEDLGVSVYPVSVDMCSSDSHTKLQEALDTLHLPPVLGVVHAAGTLANEPVLETTDTAFNSVISPKIKGAMALHHLFPAKSLDFMVLFSSCGQLLGFPGQAAYASGNAFLDSMAAHRRSLGDNTVSMLWTSWRALGMAASTRYIDAELHARGITDITRDEAFVAWERIFKTKSDLAVVLHARVLEANEPLPHPILSDIIRRREKDVGVGQSNKTVGSEVVDIKSLTGEELKAALTKTVVECVAATLSLPVENVDANVALVELGMDSVMTVGLRMKLQNALKVKVGPTLVWNCPTVMHLVQHFVKEMGGSV</sequence>
<dbReference type="SMART" id="SM00823">
    <property type="entry name" value="PKS_PP"/>
    <property type="match status" value="1"/>
</dbReference>
<evidence type="ECO:0000256" key="1">
    <source>
        <dbReference type="ARBA" id="ARBA00022450"/>
    </source>
</evidence>
<dbReference type="InterPro" id="IPR014030">
    <property type="entry name" value="Ketoacyl_synth_N"/>
</dbReference>
<evidence type="ECO:0000256" key="6">
    <source>
        <dbReference type="PROSITE-ProRule" id="PRU01363"/>
    </source>
</evidence>
<protein>
    <recommendedName>
        <fullName evidence="5">6-methylsalicylic acid synthase</fullName>
        <ecNumber evidence="5">2.3.1.165</ecNumber>
    </recommendedName>
</protein>
<comment type="caution">
    <text evidence="11">The sequence shown here is derived from an EMBL/GenBank/DDBJ whole genome shotgun (WGS) entry which is preliminary data.</text>
</comment>
<dbReference type="GO" id="GO:0004312">
    <property type="term" value="F:fatty acid synthase activity"/>
    <property type="evidence" value="ECO:0007669"/>
    <property type="project" value="TreeGrafter"/>
</dbReference>
<dbReference type="EC" id="2.3.1.165" evidence="5"/>
<gene>
    <name evidence="11" type="ORF">G7Y89_g1535</name>
</gene>
<organism evidence="11 12">
    <name type="scientific">Cudoniella acicularis</name>
    <dbReference type="NCBI Taxonomy" id="354080"/>
    <lineage>
        <taxon>Eukaryota</taxon>
        <taxon>Fungi</taxon>
        <taxon>Dikarya</taxon>
        <taxon>Ascomycota</taxon>
        <taxon>Pezizomycotina</taxon>
        <taxon>Leotiomycetes</taxon>
        <taxon>Helotiales</taxon>
        <taxon>Tricladiaceae</taxon>
        <taxon>Cudoniella</taxon>
    </lineage>
</organism>
<dbReference type="SMART" id="SM00822">
    <property type="entry name" value="PKS_KR"/>
    <property type="match status" value="1"/>
</dbReference>
<dbReference type="InterPro" id="IPR014043">
    <property type="entry name" value="Acyl_transferase_dom"/>
</dbReference>
<dbReference type="InterPro" id="IPR042104">
    <property type="entry name" value="PKS_dehydratase_sf"/>
</dbReference>
<name>A0A8H4W7T9_9HELO</name>
<dbReference type="SUPFAM" id="SSF47336">
    <property type="entry name" value="ACP-like"/>
    <property type="match status" value="1"/>
</dbReference>
<dbReference type="Gene3D" id="1.10.1200.10">
    <property type="entry name" value="ACP-like"/>
    <property type="match status" value="1"/>
</dbReference>
<dbReference type="Gene3D" id="3.40.50.720">
    <property type="entry name" value="NAD(P)-binding Rossmann-like Domain"/>
    <property type="match status" value="1"/>
</dbReference>
<proteinExistence type="predicted"/>
<keyword evidence="2" id="KW-0597">Phosphoprotein</keyword>
<evidence type="ECO:0000256" key="2">
    <source>
        <dbReference type="ARBA" id="ARBA00022553"/>
    </source>
</evidence>
<dbReference type="InterPro" id="IPR036736">
    <property type="entry name" value="ACP-like_sf"/>
</dbReference>
<keyword evidence="1" id="KW-0596">Phosphopantetheine</keyword>
<dbReference type="Gene3D" id="3.40.47.10">
    <property type="match status" value="1"/>
</dbReference>
<evidence type="ECO:0000256" key="7">
    <source>
        <dbReference type="SAM" id="MobiDB-lite"/>
    </source>
</evidence>
<dbReference type="InterPro" id="IPR050091">
    <property type="entry name" value="PKS_NRPS_Biosynth_Enz"/>
</dbReference>
<dbReference type="Pfam" id="PF16197">
    <property type="entry name" value="KAsynt_C_assoc"/>
    <property type="match status" value="1"/>
</dbReference>
<dbReference type="PROSITE" id="PS00012">
    <property type="entry name" value="PHOSPHOPANTETHEINE"/>
    <property type="match status" value="1"/>
</dbReference>
<dbReference type="InterPro" id="IPR016039">
    <property type="entry name" value="Thiolase-like"/>
</dbReference>
<dbReference type="GO" id="GO:0004315">
    <property type="term" value="F:3-oxoacyl-[acyl-carrier-protein] synthase activity"/>
    <property type="evidence" value="ECO:0007669"/>
    <property type="project" value="InterPro"/>
</dbReference>
<keyword evidence="12" id="KW-1185">Reference proteome</keyword>
<dbReference type="EMBL" id="JAAMPI010000060">
    <property type="protein sequence ID" value="KAF4636551.1"/>
    <property type="molecule type" value="Genomic_DNA"/>
</dbReference>
<dbReference type="SUPFAM" id="SSF55048">
    <property type="entry name" value="Probable ACP-binding domain of malonyl-CoA ACP transacylase"/>
    <property type="match status" value="1"/>
</dbReference>
<dbReference type="GO" id="GO:0031177">
    <property type="term" value="F:phosphopantetheine binding"/>
    <property type="evidence" value="ECO:0007669"/>
    <property type="project" value="InterPro"/>
</dbReference>
<dbReference type="SUPFAM" id="SSF53901">
    <property type="entry name" value="Thiolase-like"/>
    <property type="match status" value="1"/>
</dbReference>
<dbReference type="InterPro" id="IPR001227">
    <property type="entry name" value="Ac_transferase_dom_sf"/>
</dbReference>
<dbReference type="SMART" id="SM01294">
    <property type="entry name" value="PKS_PP_betabranch"/>
    <property type="match status" value="1"/>
</dbReference>
<evidence type="ECO:0000256" key="3">
    <source>
        <dbReference type="ARBA" id="ARBA00022679"/>
    </source>
</evidence>
<evidence type="ECO:0000259" key="9">
    <source>
        <dbReference type="PROSITE" id="PS52004"/>
    </source>
</evidence>
<dbReference type="Gene3D" id="3.10.129.110">
    <property type="entry name" value="Polyketide synthase dehydratase"/>
    <property type="match status" value="1"/>
</dbReference>
<reference evidence="11 12" key="1">
    <citation type="submission" date="2020-03" db="EMBL/GenBank/DDBJ databases">
        <title>Draft Genome Sequence of Cudoniella acicularis.</title>
        <authorList>
            <person name="Buettner E."/>
            <person name="Kellner H."/>
        </authorList>
    </citation>
    <scope>NUCLEOTIDE SEQUENCE [LARGE SCALE GENOMIC DNA]</scope>
    <source>
        <strain evidence="11 12">DSM 108380</strain>
    </source>
</reference>
<dbReference type="InterPro" id="IPR049552">
    <property type="entry name" value="PKS_DH_N"/>
</dbReference>
<dbReference type="CDD" id="cd00833">
    <property type="entry name" value="PKS"/>
    <property type="match status" value="1"/>
</dbReference>
<dbReference type="Pfam" id="PF00109">
    <property type="entry name" value="ketoacyl-synt"/>
    <property type="match status" value="1"/>
</dbReference>
<dbReference type="Pfam" id="PF00550">
    <property type="entry name" value="PP-binding"/>
    <property type="match status" value="1"/>
</dbReference>
<dbReference type="SMART" id="SM00827">
    <property type="entry name" value="PKS_AT"/>
    <property type="match status" value="1"/>
</dbReference>
<dbReference type="PROSITE" id="PS00606">
    <property type="entry name" value="KS3_1"/>
    <property type="match status" value="1"/>
</dbReference>
<dbReference type="InterPro" id="IPR016035">
    <property type="entry name" value="Acyl_Trfase/lysoPLipase"/>
</dbReference>
<dbReference type="InterPro" id="IPR020806">
    <property type="entry name" value="PKS_PP-bd"/>
</dbReference>
<dbReference type="InterPro" id="IPR057326">
    <property type="entry name" value="KR_dom"/>
</dbReference>
<feature type="region of interest" description="C-terminal hotdog fold" evidence="6">
    <location>
        <begin position="1068"/>
        <end position="1211"/>
    </location>
</feature>
<feature type="domain" description="Carrier" evidence="8">
    <location>
        <begin position="1708"/>
        <end position="1785"/>
    </location>
</feature>
<dbReference type="SUPFAM" id="SSF51735">
    <property type="entry name" value="NAD(P)-binding Rossmann-fold domains"/>
    <property type="match status" value="2"/>
</dbReference>
<dbReference type="Pfam" id="PF00698">
    <property type="entry name" value="Acyl_transf_1"/>
    <property type="match status" value="1"/>
</dbReference>
<evidence type="ECO:0000313" key="12">
    <source>
        <dbReference type="Proteomes" id="UP000566819"/>
    </source>
</evidence>
<dbReference type="Gene3D" id="3.30.70.3290">
    <property type="match status" value="1"/>
</dbReference>
<dbReference type="InterPro" id="IPR016036">
    <property type="entry name" value="Malonyl_transacylase_ACP-bd"/>
</dbReference>
<dbReference type="PROSITE" id="PS52004">
    <property type="entry name" value="KS3_2"/>
    <property type="match status" value="1"/>
</dbReference>
<dbReference type="PROSITE" id="PS50075">
    <property type="entry name" value="CARRIER"/>
    <property type="match status" value="1"/>
</dbReference>
<dbReference type="InterPro" id="IPR009081">
    <property type="entry name" value="PP-bd_ACP"/>
</dbReference>
<dbReference type="Pfam" id="PF02801">
    <property type="entry name" value="Ketoacyl-synt_C"/>
    <property type="match status" value="1"/>
</dbReference>
<feature type="region of interest" description="Disordered" evidence="7">
    <location>
        <begin position="1"/>
        <end position="33"/>
    </location>
</feature>
<feature type="region of interest" description="N-terminal hotdog fold" evidence="6">
    <location>
        <begin position="937"/>
        <end position="1053"/>
    </location>
</feature>
<dbReference type="Proteomes" id="UP000566819">
    <property type="component" value="Unassembled WGS sequence"/>
</dbReference>
<dbReference type="InterPro" id="IPR014031">
    <property type="entry name" value="Ketoacyl_synth_C"/>
</dbReference>
<dbReference type="GO" id="GO:0050641">
    <property type="term" value="F:6-methylsalicylic acid synthase activity"/>
    <property type="evidence" value="ECO:0007669"/>
    <property type="project" value="UniProtKB-EC"/>
</dbReference>
<feature type="domain" description="Ketosynthase family 3 (KS3)" evidence="9">
    <location>
        <begin position="39"/>
        <end position="466"/>
    </location>
</feature>
<dbReference type="PROSITE" id="PS52019">
    <property type="entry name" value="PKS_MFAS_DH"/>
    <property type="match status" value="1"/>
</dbReference>
<evidence type="ECO:0000256" key="5">
    <source>
        <dbReference type="ARBA" id="ARBA00038879"/>
    </source>
</evidence>
<keyword evidence="4" id="KW-0511">Multifunctional enzyme</keyword>
<dbReference type="PANTHER" id="PTHR43775:SF22">
    <property type="entry name" value="SYNTHASE, PUTATIVE (JCVI)-RELATED"/>
    <property type="match status" value="1"/>
</dbReference>
<accession>A0A8H4W7T9</accession>
<dbReference type="InterPro" id="IPR018201">
    <property type="entry name" value="Ketoacyl_synth_AS"/>
</dbReference>
<dbReference type="Pfam" id="PF21089">
    <property type="entry name" value="PKS_DH_N"/>
    <property type="match status" value="1"/>
</dbReference>
<dbReference type="CDD" id="cd05274">
    <property type="entry name" value="KR_FAS_SDR_x"/>
    <property type="match status" value="1"/>
</dbReference>
<dbReference type="Pfam" id="PF08659">
    <property type="entry name" value="KR"/>
    <property type="match status" value="1"/>
</dbReference>